<organism evidence="2 3">
    <name type="scientific">Candidatus Kapaibacterium thiocyanatum</name>
    <dbReference type="NCBI Taxonomy" id="1895771"/>
    <lineage>
        <taxon>Bacteria</taxon>
        <taxon>Pseudomonadati</taxon>
        <taxon>Candidatus Kapaibacteriota</taxon>
        <taxon>Candidatus Kapaibacteriia</taxon>
        <taxon>Candidatus Kapaibacteriales</taxon>
        <taxon>Candidatus Kapaibacteriaceae</taxon>
        <taxon>Candidatus Kapaibacterium</taxon>
    </lineage>
</organism>
<dbReference type="InterPro" id="IPR009050">
    <property type="entry name" value="Globin-like_sf"/>
</dbReference>
<dbReference type="Pfam" id="PF11563">
    <property type="entry name" value="Protoglobin"/>
    <property type="match status" value="1"/>
</dbReference>
<dbReference type="GO" id="GO:0020037">
    <property type="term" value="F:heme binding"/>
    <property type="evidence" value="ECO:0007669"/>
    <property type="project" value="InterPro"/>
</dbReference>
<dbReference type="InterPro" id="IPR012292">
    <property type="entry name" value="Globin/Proto"/>
</dbReference>
<dbReference type="EMBL" id="MKVH01000003">
    <property type="protein sequence ID" value="OJX60765.1"/>
    <property type="molecule type" value="Genomic_DNA"/>
</dbReference>
<dbReference type="STRING" id="1895771.BGO89_04140"/>
<dbReference type="CDD" id="cd12124">
    <property type="entry name" value="Pgbs"/>
    <property type="match status" value="1"/>
</dbReference>
<dbReference type="Gene3D" id="1.10.490.10">
    <property type="entry name" value="Globins"/>
    <property type="match status" value="1"/>
</dbReference>
<dbReference type="InterPro" id="IPR044398">
    <property type="entry name" value="Globin-sensor_dom"/>
</dbReference>
<dbReference type="InterPro" id="IPR012102">
    <property type="entry name" value="Protoglobin"/>
</dbReference>
<evidence type="ECO:0000313" key="3">
    <source>
        <dbReference type="Proteomes" id="UP000184233"/>
    </source>
</evidence>
<protein>
    <submittedName>
        <fullName evidence="2">Protogloblin ApPgb</fullName>
    </submittedName>
</protein>
<accession>A0A1M3L5E1</accession>
<feature type="domain" description="Globin-sensor" evidence="1">
    <location>
        <begin position="23"/>
        <end position="191"/>
    </location>
</feature>
<sequence>MMGTNIAGYAYGSVASSPVSVKDLDLLKKTVLFDDADVANLRRMGTILESRIDALLDVWYGFVGGNDHLLHYFTSGGVPNGDYLQAVRVRFGQWVRDTCNRSYDQEWLDYQYEVALRHHRAKKNITDGVNSVPIIHYRYIVAFIVPLTLTVRPFLVEGGASDSDIDGMMASWLKALTLTTILWTYPYVKEGDF</sequence>
<dbReference type="GO" id="GO:0019825">
    <property type="term" value="F:oxygen binding"/>
    <property type="evidence" value="ECO:0007669"/>
    <property type="project" value="InterPro"/>
</dbReference>
<evidence type="ECO:0000313" key="2">
    <source>
        <dbReference type="EMBL" id="OJX60765.1"/>
    </source>
</evidence>
<reference evidence="2 3" key="1">
    <citation type="submission" date="2016-09" db="EMBL/GenBank/DDBJ databases">
        <title>Genome-resolved meta-omics ties microbial dynamics to process performance in biotechnology for thiocyanate degradation.</title>
        <authorList>
            <person name="Kantor R.S."/>
            <person name="Huddy R.J."/>
            <person name="Iyer R."/>
            <person name="Thomas B.C."/>
            <person name="Brown C.T."/>
            <person name="Anantharaman K."/>
            <person name="Tringe S."/>
            <person name="Hettich R.L."/>
            <person name="Harrison S.T."/>
            <person name="Banfield J.F."/>
        </authorList>
    </citation>
    <scope>NUCLEOTIDE SEQUENCE [LARGE SCALE GENOMIC DNA]</scope>
    <source>
        <strain evidence="2">59-99</strain>
    </source>
</reference>
<proteinExistence type="predicted"/>
<dbReference type="Proteomes" id="UP000184233">
    <property type="component" value="Unassembled WGS sequence"/>
</dbReference>
<dbReference type="AlphaFoldDB" id="A0A1M3L5E1"/>
<comment type="caution">
    <text evidence="2">The sequence shown here is derived from an EMBL/GenBank/DDBJ whole genome shotgun (WGS) entry which is preliminary data.</text>
</comment>
<gene>
    <name evidence="2" type="ORF">BGO89_04140</name>
</gene>
<evidence type="ECO:0000259" key="1">
    <source>
        <dbReference type="Pfam" id="PF11563"/>
    </source>
</evidence>
<dbReference type="SUPFAM" id="SSF46458">
    <property type="entry name" value="Globin-like"/>
    <property type="match status" value="1"/>
</dbReference>
<name>A0A1M3L5E1_9BACT</name>